<protein>
    <submittedName>
        <fullName evidence="1">Uncharacterized protein</fullName>
    </submittedName>
</protein>
<dbReference type="EMBL" id="CAJOBI010075688">
    <property type="protein sequence ID" value="CAF4477184.1"/>
    <property type="molecule type" value="Genomic_DNA"/>
</dbReference>
<evidence type="ECO:0000313" key="2">
    <source>
        <dbReference type="Proteomes" id="UP000676336"/>
    </source>
</evidence>
<accession>A0A8S2X5B2</accession>
<gene>
    <name evidence="1" type="ORF">SMN809_LOCUS33871</name>
</gene>
<organism evidence="1 2">
    <name type="scientific">Rotaria magnacalcarata</name>
    <dbReference type="NCBI Taxonomy" id="392030"/>
    <lineage>
        <taxon>Eukaryota</taxon>
        <taxon>Metazoa</taxon>
        <taxon>Spiralia</taxon>
        <taxon>Gnathifera</taxon>
        <taxon>Rotifera</taxon>
        <taxon>Eurotatoria</taxon>
        <taxon>Bdelloidea</taxon>
        <taxon>Philodinida</taxon>
        <taxon>Philodinidae</taxon>
        <taxon>Rotaria</taxon>
    </lineage>
</organism>
<dbReference type="Proteomes" id="UP000676336">
    <property type="component" value="Unassembled WGS sequence"/>
</dbReference>
<reference evidence="1" key="1">
    <citation type="submission" date="2021-02" db="EMBL/GenBank/DDBJ databases">
        <authorList>
            <person name="Nowell W R."/>
        </authorList>
    </citation>
    <scope>NUCLEOTIDE SEQUENCE</scope>
</reference>
<name>A0A8S2X5B2_9BILA</name>
<dbReference type="AlphaFoldDB" id="A0A8S2X5B2"/>
<proteinExistence type="predicted"/>
<sequence length="59" mass="6538">LENGVTILNVEQLLHEALEAFNNNELRAGETDETDMEYSAKIDHDDIPISHGNSSIDQA</sequence>
<feature type="non-terminal residue" evidence="1">
    <location>
        <position position="1"/>
    </location>
</feature>
<evidence type="ECO:0000313" key="1">
    <source>
        <dbReference type="EMBL" id="CAF4477184.1"/>
    </source>
</evidence>
<feature type="non-terminal residue" evidence="1">
    <location>
        <position position="59"/>
    </location>
</feature>
<comment type="caution">
    <text evidence="1">The sequence shown here is derived from an EMBL/GenBank/DDBJ whole genome shotgun (WGS) entry which is preliminary data.</text>
</comment>